<name>Q8T3L9_DROME</name>
<dbReference type="FlyBase" id="FBgn0000286">
    <property type="gene designation" value="Cf2"/>
</dbReference>
<proteinExistence type="evidence at transcript level"/>
<sequence length="24" mass="2775">MHNTLKQIVYLMAHSTATNDAQRM</sequence>
<protein>
    <submittedName>
        <fullName evidence="1">GM09668p</fullName>
    </submittedName>
</protein>
<dbReference type="OrthoDB" id="6077919at2759"/>
<gene>
    <name evidence="2" type="primary">Cf2</name>
    <name evidence="2" type="ORF">CG11924</name>
</gene>
<evidence type="ECO:0000313" key="1">
    <source>
        <dbReference type="EMBL" id="AAM11119.1"/>
    </source>
</evidence>
<dbReference type="AlphaFoldDB" id="Q8T3L9"/>
<organism evidence="1">
    <name type="scientific">Drosophila melanogaster</name>
    <name type="common">Fruit fly</name>
    <dbReference type="NCBI Taxonomy" id="7227"/>
    <lineage>
        <taxon>Eukaryota</taxon>
        <taxon>Metazoa</taxon>
        <taxon>Ecdysozoa</taxon>
        <taxon>Arthropoda</taxon>
        <taxon>Hexapoda</taxon>
        <taxon>Insecta</taxon>
        <taxon>Pterygota</taxon>
        <taxon>Neoptera</taxon>
        <taxon>Endopterygota</taxon>
        <taxon>Diptera</taxon>
        <taxon>Brachycera</taxon>
        <taxon>Muscomorpha</taxon>
        <taxon>Ephydroidea</taxon>
        <taxon>Drosophilidae</taxon>
        <taxon>Drosophila</taxon>
        <taxon>Sophophora</taxon>
    </lineage>
</organism>
<accession>Q8T3L9</accession>
<dbReference type="AGR" id="FB:FBgn0000286"/>
<reference evidence="1" key="1">
    <citation type="submission" date="2002-04" db="EMBL/GenBank/DDBJ databases">
        <authorList>
            <person name="Stapleton M."/>
            <person name="Brokstein P."/>
            <person name="Hong L."/>
            <person name="Agbayani A."/>
            <person name="Carlson J."/>
            <person name="Champe M."/>
            <person name="Chavez C."/>
            <person name="Dorsett V."/>
            <person name="Dresnek D."/>
            <person name="Farfan D."/>
            <person name="Frise E."/>
            <person name="George R."/>
            <person name="Gonzalez M."/>
            <person name="Guarin H."/>
            <person name="Kronmiller B."/>
            <person name="Li P."/>
            <person name="Liao G."/>
            <person name="Miranda A."/>
            <person name="Mungall C.J."/>
            <person name="Nunoo J."/>
            <person name="Pacleb J."/>
            <person name="Paragas V."/>
            <person name="Park S."/>
            <person name="Patel S."/>
            <person name="Phouanenavong S."/>
            <person name="Wan K."/>
            <person name="Yu C."/>
            <person name="Lewis S.E."/>
            <person name="Rubin G.M."/>
            <person name="Celniker S."/>
        </authorList>
    </citation>
    <scope>NUCLEOTIDE SEQUENCE</scope>
</reference>
<evidence type="ECO:0000313" key="2">
    <source>
        <dbReference type="FlyBase" id="FBgn0000286"/>
    </source>
</evidence>
<dbReference type="EMBL" id="AY094766">
    <property type="protein sequence ID" value="AAM11119.1"/>
    <property type="molecule type" value="mRNA"/>
</dbReference>